<dbReference type="InterPro" id="IPR044023">
    <property type="entry name" value="Ig_7"/>
</dbReference>
<name>A0A4Y4AZG6_9FLAO</name>
<feature type="domain" description="C-type lectin" evidence="1">
    <location>
        <begin position="158"/>
        <end position="296"/>
    </location>
</feature>
<comment type="caution">
    <text evidence="2">The sequence shown here is derived from an EMBL/GenBank/DDBJ whole genome shotgun (WGS) entry which is preliminary data.</text>
</comment>
<sequence length="716" mass="77984">MRTKLLHIIILILFIKTPCHSSSIKLLAIDPPTITADGNTIYCPQTYTKIAENVIITHDPSETATDAVYIQIASGYVNGQDILKLNDAYSASNPSIESFFYPSEGKLKLYNPSGALIPYTDFTEAIEAVEFFNSSATPSGSRSFSISIGIGNLSYLPRNGHYYEYVSSYGITWTSAKYEAGIRKYYGLQGYLATLTSADEAQLAGAQAPGTGWIGGTDEQSEGTWRWVTGPEGLENGGNGRTFWIGRSNGTATAPDFFANWNNNEPNHNIQAFKPNGENYAHITAPVIGRPGAWNDLSNEGDPPGNYHPRGYIVEYGGMPGDPVLQLSASTTLTIPQITGTTPASRCGSGSVTLKATASAGTISWYDAPAEGNLLATAESFTTPVLSTTTSYYAQVADCVSSRTEVTATIHTIPVLNITTTTVPLCETEKATLIASTNAGIINWYASETDTIILGTGAQFTTPALTENTTYYAEGINNGCSSGIRIPVNIIVYPKPDVTDETVILCKGSEAELDAASTGMRYLWSTGATSQQITVNTAGTYTVVITNQNNCSSRKTIIVSEHNLPEINYIDVNETTVVIYPKKEESYFEYSIDGINYQNSNVFFNAPSGLNTAYIRETNLCSTATKEFIVLVVPKFFTPNNDSFNDRWEINGLSFYPKASVKIFDRYGKLISILNSNNPGWDGTYHKTMLPAADYWYVLKIDDSETEKRGHFSLKR</sequence>
<dbReference type="InterPro" id="IPR026341">
    <property type="entry name" value="T9SS_type_B"/>
</dbReference>
<protein>
    <recommendedName>
        <fullName evidence="1">C-type lectin domain-containing protein</fullName>
    </recommendedName>
</protein>
<keyword evidence="3" id="KW-1185">Reference proteome</keyword>
<gene>
    <name evidence="2" type="ORF">FFL01_20810</name>
</gene>
<proteinExistence type="predicted"/>
<dbReference type="Proteomes" id="UP000316775">
    <property type="component" value="Unassembled WGS sequence"/>
</dbReference>
<dbReference type="Gene3D" id="3.10.100.10">
    <property type="entry name" value="Mannose-Binding Protein A, subunit A"/>
    <property type="match status" value="1"/>
</dbReference>
<dbReference type="InterPro" id="IPR016186">
    <property type="entry name" value="C-type_lectin-like/link_sf"/>
</dbReference>
<dbReference type="PROSITE" id="PS50041">
    <property type="entry name" value="C_TYPE_LECTIN_2"/>
    <property type="match status" value="1"/>
</dbReference>
<dbReference type="InterPro" id="IPR016187">
    <property type="entry name" value="CTDL_fold"/>
</dbReference>
<evidence type="ECO:0000313" key="2">
    <source>
        <dbReference type="EMBL" id="GEC72542.1"/>
    </source>
</evidence>
<evidence type="ECO:0000313" key="3">
    <source>
        <dbReference type="Proteomes" id="UP000316775"/>
    </source>
</evidence>
<dbReference type="OrthoDB" id="9765926at2"/>
<accession>A0A4Y4AZG6</accession>
<dbReference type="EMBL" id="BJNP01000021">
    <property type="protein sequence ID" value="GEC72542.1"/>
    <property type="molecule type" value="Genomic_DNA"/>
</dbReference>
<dbReference type="InterPro" id="IPR001304">
    <property type="entry name" value="C-type_lectin-like"/>
</dbReference>
<dbReference type="Pfam" id="PF19081">
    <property type="entry name" value="Ig_7"/>
    <property type="match status" value="2"/>
</dbReference>
<reference evidence="2 3" key="1">
    <citation type="submission" date="2019-06" db="EMBL/GenBank/DDBJ databases">
        <title>Whole genome shotgun sequence of Flavobacterium flevense NBRC 14960.</title>
        <authorList>
            <person name="Hosoyama A."/>
            <person name="Uohara A."/>
            <person name="Ohji S."/>
            <person name="Ichikawa N."/>
        </authorList>
    </citation>
    <scope>NUCLEOTIDE SEQUENCE [LARGE SCALE GENOMIC DNA]</scope>
    <source>
        <strain evidence="2 3">NBRC 14960</strain>
    </source>
</reference>
<dbReference type="NCBIfam" id="TIGR04131">
    <property type="entry name" value="Bac_Flav_CTERM"/>
    <property type="match status" value="1"/>
</dbReference>
<dbReference type="RefSeq" id="WP_141384488.1">
    <property type="nucleotide sequence ID" value="NZ_BJNP01000021.1"/>
</dbReference>
<evidence type="ECO:0000259" key="1">
    <source>
        <dbReference type="PROSITE" id="PS50041"/>
    </source>
</evidence>
<organism evidence="2 3">
    <name type="scientific">Flavobacterium flevense</name>
    <dbReference type="NCBI Taxonomy" id="983"/>
    <lineage>
        <taxon>Bacteria</taxon>
        <taxon>Pseudomonadati</taxon>
        <taxon>Bacteroidota</taxon>
        <taxon>Flavobacteriia</taxon>
        <taxon>Flavobacteriales</taxon>
        <taxon>Flavobacteriaceae</taxon>
        <taxon>Flavobacterium</taxon>
    </lineage>
</organism>
<dbReference type="Pfam" id="PF13585">
    <property type="entry name" value="CHU_C"/>
    <property type="match status" value="1"/>
</dbReference>
<dbReference type="AlphaFoldDB" id="A0A4Y4AZG6"/>
<dbReference type="STRING" id="983.SAMN05443543_101454"/>
<dbReference type="SUPFAM" id="SSF56436">
    <property type="entry name" value="C-type lectin-like"/>
    <property type="match status" value="1"/>
</dbReference>